<proteinExistence type="predicted"/>
<dbReference type="AlphaFoldDB" id="A0A6J6H4P3"/>
<evidence type="ECO:0000313" key="1">
    <source>
        <dbReference type="EMBL" id="CAB4608056.1"/>
    </source>
</evidence>
<name>A0A6J6H4P3_9ZZZZ</name>
<accession>A0A6J6H4P3</accession>
<reference evidence="1" key="1">
    <citation type="submission" date="2020-05" db="EMBL/GenBank/DDBJ databases">
        <authorList>
            <person name="Chiriac C."/>
            <person name="Salcher M."/>
            <person name="Ghai R."/>
            <person name="Kavagutti S V."/>
        </authorList>
    </citation>
    <scope>NUCLEOTIDE SEQUENCE</scope>
</reference>
<organism evidence="1">
    <name type="scientific">freshwater metagenome</name>
    <dbReference type="NCBI Taxonomy" id="449393"/>
    <lineage>
        <taxon>unclassified sequences</taxon>
        <taxon>metagenomes</taxon>
        <taxon>ecological metagenomes</taxon>
    </lineage>
</organism>
<dbReference type="PROSITE" id="PS51257">
    <property type="entry name" value="PROKAR_LIPOPROTEIN"/>
    <property type="match status" value="1"/>
</dbReference>
<protein>
    <submittedName>
        <fullName evidence="1">Unannotated protein</fullName>
    </submittedName>
</protein>
<gene>
    <name evidence="1" type="ORF">UFOPK1874_00243</name>
</gene>
<sequence length="150" mass="15844">MKRLIAAAFAGALVLTACGSSDSSGINEDYAEFCAMAKDLETASAGPHGEDPAAITDPKVMKDVWTKVAALSQKMADNAPDEVKDDVTKMIGGIIAMNKIFSANGYDLTGMATDVKVREALTKITSDESIIEASARFQKFMTKNCGVNAN</sequence>
<dbReference type="EMBL" id="CAEZUX010000012">
    <property type="protein sequence ID" value="CAB4608056.1"/>
    <property type="molecule type" value="Genomic_DNA"/>
</dbReference>